<feature type="region of interest" description="Disordered" evidence="1">
    <location>
        <begin position="98"/>
        <end position="131"/>
    </location>
</feature>
<evidence type="ECO:0000313" key="2">
    <source>
        <dbReference type="EMBL" id="KAH0814126.1"/>
    </source>
</evidence>
<organism evidence="2 3">
    <name type="scientific">Tenebrio molitor</name>
    <name type="common">Yellow mealworm beetle</name>
    <dbReference type="NCBI Taxonomy" id="7067"/>
    <lineage>
        <taxon>Eukaryota</taxon>
        <taxon>Metazoa</taxon>
        <taxon>Ecdysozoa</taxon>
        <taxon>Arthropoda</taxon>
        <taxon>Hexapoda</taxon>
        <taxon>Insecta</taxon>
        <taxon>Pterygota</taxon>
        <taxon>Neoptera</taxon>
        <taxon>Endopterygota</taxon>
        <taxon>Coleoptera</taxon>
        <taxon>Polyphaga</taxon>
        <taxon>Cucujiformia</taxon>
        <taxon>Tenebrionidae</taxon>
        <taxon>Tenebrio</taxon>
    </lineage>
</organism>
<gene>
    <name evidence="2" type="ORF">GEV33_008665</name>
</gene>
<keyword evidence="3" id="KW-1185">Reference proteome</keyword>
<evidence type="ECO:0000256" key="1">
    <source>
        <dbReference type="SAM" id="MobiDB-lite"/>
    </source>
</evidence>
<evidence type="ECO:0000313" key="3">
    <source>
        <dbReference type="Proteomes" id="UP000719412"/>
    </source>
</evidence>
<sequence length="142" mass="15925">MSQESQDANKKRQILASYEHKIPRWCDGAPGHFPRPPTPIPPHIHRQYTTLIHPWAPFPDGTRARADLAVVVERVSLFLPPPYRQPLIDIHTHPWPGGGSFLRKNPPPSAGFEPLAPGPRPRSTVSDSHAATELPHCDFFNK</sequence>
<protein>
    <submittedName>
        <fullName evidence="2">Uncharacterized protein</fullName>
    </submittedName>
</protein>
<accession>A0A8J6HG91</accession>
<dbReference type="EMBL" id="JABDTM020024600">
    <property type="protein sequence ID" value="KAH0814126.1"/>
    <property type="molecule type" value="Genomic_DNA"/>
</dbReference>
<proteinExistence type="predicted"/>
<dbReference type="Proteomes" id="UP000719412">
    <property type="component" value="Unassembled WGS sequence"/>
</dbReference>
<dbReference type="AlphaFoldDB" id="A0A8J6HG91"/>
<reference evidence="2" key="1">
    <citation type="journal article" date="2020" name="J Insects Food Feed">
        <title>The yellow mealworm (Tenebrio molitor) genome: a resource for the emerging insects as food and feed industry.</title>
        <authorList>
            <person name="Eriksson T."/>
            <person name="Andere A."/>
            <person name="Kelstrup H."/>
            <person name="Emery V."/>
            <person name="Picard C."/>
        </authorList>
    </citation>
    <scope>NUCLEOTIDE SEQUENCE</scope>
    <source>
        <strain evidence="2">Stoneville</strain>
        <tissue evidence="2">Whole head</tissue>
    </source>
</reference>
<name>A0A8J6HG91_TENMO</name>
<comment type="caution">
    <text evidence="2">The sequence shown here is derived from an EMBL/GenBank/DDBJ whole genome shotgun (WGS) entry which is preliminary data.</text>
</comment>
<reference evidence="2" key="2">
    <citation type="submission" date="2021-08" db="EMBL/GenBank/DDBJ databases">
        <authorList>
            <person name="Eriksson T."/>
        </authorList>
    </citation>
    <scope>NUCLEOTIDE SEQUENCE</scope>
    <source>
        <strain evidence="2">Stoneville</strain>
        <tissue evidence="2">Whole head</tissue>
    </source>
</reference>